<protein>
    <submittedName>
        <fullName evidence="2">Uncharacterized protein</fullName>
    </submittedName>
</protein>
<gene>
    <name evidence="2" type="ORF">OH76DRAFT_793111</name>
</gene>
<evidence type="ECO:0000313" key="2">
    <source>
        <dbReference type="EMBL" id="RDX47075.1"/>
    </source>
</evidence>
<feature type="compositionally biased region" description="Low complexity" evidence="1">
    <location>
        <begin position="124"/>
        <end position="134"/>
    </location>
</feature>
<feature type="region of interest" description="Disordered" evidence="1">
    <location>
        <begin position="193"/>
        <end position="215"/>
    </location>
</feature>
<proteinExistence type="predicted"/>
<accession>A0A371D3I3</accession>
<feature type="region of interest" description="Disordered" evidence="1">
    <location>
        <begin position="1"/>
        <end position="33"/>
    </location>
</feature>
<dbReference type="AlphaFoldDB" id="A0A371D3I3"/>
<feature type="compositionally biased region" description="Polar residues" evidence="1">
    <location>
        <begin position="110"/>
        <end position="120"/>
    </location>
</feature>
<sequence>MPQAKAPENTSKFKAQVGHHPTILPRERREDRDGDHARYMGNLLLLKSTATQGTYEQRRLRTGVAKPSIFSGLPRAELPPRGLRLDRMHHISLNLTDLEMSILRGPLGKVQQSTRRNSPAQGIEPPASSSEHPSAPLPTQLSRQSEPGLKGRDRKREVLAALRHDTLHRQRVRRLRRVHTCLVCGLPHDWVKPGGVPQDEPLRRDLCNDGPDLPV</sequence>
<reference evidence="2 3" key="1">
    <citation type="journal article" date="2018" name="Biotechnol. Biofuels">
        <title>Integrative visual omics of the white-rot fungus Polyporus brumalis exposes the biotechnological potential of its oxidative enzymes for delignifying raw plant biomass.</title>
        <authorList>
            <person name="Miyauchi S."/>
            <person name="Rancon A."/>
            <person name="Drula E."/>
            <person name="Hage H."/>
            <person name="Chaduli D."/>
            <person name="Favel A."/>
            <person name="Grisel S."/>
            <person name="Henrissat B."/>
            <person name="Herpoel-Gimbert I."/>
            <person name="Ruiz-Duenas F.J."/>
            <person name="Chevret D."/>
            <person name="Hainaut M."/>
            <person name="Lin J."/>
            <person name="Wang M."/>
            <person name="Pangilinan J."/>
            <person name="Lipzen A."/>
            <person name="Lesage-Meessen L."/>
            <person name="Navarro D."/>
            <person name="Riley R."/>
            <person name="Grigoriev I.V."/>
            <person name="Zhou S."/>
            <person name="Raouche S."/>
            <person name="Rosso M.N."/>
        </authorList>
    </citation>
    <scope>NUCLEOTIDE SEQUENCE [LARGE SCALE GENOMIC DNA]</scope>
    <source>
        <strain evidence="2 3">BRFM 1820</strain>
    </source>
</reference>
<keyword evidence="3" id="KW-1185">Reference proteome</keyword>
<organism evidence="2 3">
    <name type="scientific">Lentinus brumalis</name>
    <dbReference type="NCBI Taxonomy" id="2498619"/>
    <lineage>
        <taxon>Eukaryota</taxon>
        <taxon>Fungi</taxon>
        <taxon>Dikarya</taxon>
        <taxon>Basidiomycota</taxon>
        <taxon>Agaricomycotina</taxon>
        <taxon>Agaricomycetes</taxon>
        <taxon>Polyporales</taxon>
        <taxon>Polyporaceae</taxon>
        <taxon>Lentinus</taxon>
    </lineage>
</organism>
<dbReference type="Proteomes" id="UP000256964">
    <property type="component" value="Unassembled WGS sequence"/>
</dbReference>
<name>A0A371D3I3_9APHY</name>
<feature type="region of interest" description="Disordered" evidence="1">
    <location>
        <begin position="108"/>
        <end position="153"/>
    </location>
</feature>
<dbReference type="STRING" id="139420.A0A371D3I3"/>
<dbReference type="OrthoDB" id="2669721at2759"/>
<dbReference type="EMBL" id="KZ857421">
    <property type="protein sequence ID" value="RDX47075.1"/>
    <property type="molecule type" value="Genomic_DNA"/>
</dbReference>
<evidence type="ECO:0000313" key="3">
    <source>
        <dbReference type="Proteomes" id="UP000256964"/>
    </source>
</evidence>
<evidence type="ECO:0000256" key="1">
    <source>
        <dbReference type="SAM" id="MobiDB-lite"/>
    </source>
</evidence>